<dbReference type="STRING" id="1642647.PSM36_2917"/>
<protein>
    <submittedName>
        <fullName evidence="1">Uncharacterized protein</fullName>
    </submittedName>
</protein>
<proteinExistence type="predicted"/>
<evidence type="ECO:0000313" key="1">
    <source>
        <dbReference type="EMBL" id="SCD21711.1"/>
    </source>
</evidence>
<evidence type="ECO:0000313" key="2">
    <source>
        <dbReference type="Proteomes" id="UP000187464"/>
    </source>
</evidence>
<dbReference type="RefSeq" id="WP_076931493.1">
    <property type="nucleotide sequence ID" value="NZ_LT605205.1"/>
</dbReference>
<sequence length="301" mass="34482">MSRRERYSCLILLFLVVAGIFPLSGQELNAIVKVNSSRVQGANRQVFSTLEESLRNFINGRKWTDSHLRTDERINCSFTLVITETLSSGSFKSELYVQSYRPVENSTYITPLLNIRDTEMEFDYTEHQSLQFDLSFIRENLTATIAYYAYLILGLDLDSRSLLEGTSCFRNMELVATNVQSYGWKGWDRRNNRNRSAIAAAFNDGALEEYRQMWFDYHRKGLDVPAGHGRPGSKEVVPSILTLSALQAERPTSVLIKLFGDTKLEEMVNLLFKADAPEKKQAYEALMKLYPARNTELGRLR</sequence>
<dbReference type="Pfam" id="PF16119">
    <property type="entry name" value="DUF4835"/>
    <property type="match status" value="1"/>
</dbReference>
<dbReference type="InterPro" id="IPR032274">
    <property type="entry name" value="DUF4835"/>
</dbReference>
<dbReference type="KEGG" id="psac:PSM36_2917"/>
<dbReference type="Proteomes" id="UP000187464">
    <property type="component" value="Chromosome I"/>
</dbReference>
<accession>A0A1R3T1X0</accession>
<name>A0A1R3T1X0_9BACT</name>
<gene>
    <name evidence="1" type="ORF">PSM36_2917</name>
</gene>
<dbReference type="EMBL" id="LT605205">
    <property type="protein sequence ID" value="SCD21711.1"/>
    <property type="molecule type" value="Genomic_DNA"/>
</dbReference>
<organism evidence="1 2">
    <name type="scientific">Proteiniphilum saccharofermentans</name>
    <dbReference type="NCBI Taxonomy" id="1642647"/>
    <lineage>
        <taxon>Bacteria</taxon>
        <taxon>Pseudomonadati</taxon>
        <taxon>Bacteroidota</taxon>
        <taxon>Bacteroidia</taxon>
        <taxon>Bacteroidales</taxon>
        <taxon>Dysgonomonadaceae</taxon>
        <taxon>Proteiniphilum</taxon>
    </lineage>
</organism>
<reference evidence="1 2" key="1">
    <citation type="submission" date="2016-08" db="EMBL/GenBank/DDBJ databases">
        <authorList>
            <person name="Seilhamer J.J."/>
        </authorList>
    </citation>
    <scope>NUCLEOTIDE SEQUENCE [LARGE SCALE GENOMIC DNA]</scope>
    <source>
        <strain evidence="1">M3/6</strain>
    </source>
</reference>
<dbReference type="AlphaFoldDB" id="A0A1R3T1X0"/>
<keyword evidence="2" id="KW-1185">Reference proteome</keyword>